<dbReference type="InterPro" id="IPR050266">
    <property type="entry name" value="AB_hydrolase_sf"/>
</dbReference>
<organism evidence="2 3">
    <name type="scientific">Azospirillum oryzae</name>
    <dbReference type="NCBI Taxonomy" id="286727"/>
    <lineage>
        <taxon>Bacteria</taxon>
        <taxon>Pseudomonadati</taxon>
        <taxon>Pseudomonadota</taxon>
        <taxon>Alphaproteobacteria</taxon>
        <taxon>Rhodospirillales</taxon>
        <taxon>Azospirillaceae</taxon>
        <taxon>Azospirillum</taxon>
    </lineage>
</organism>
<dbReference type="Pfam" id="PF12697">
    <property type="entry name" value="Abhydrolase_6"/>
    <property type="match status" value="1"/>
</dbReference>
<sequence>MTIHIEGDGDPTILFVHGFCCAKEDWSLLVSALSKRFKCVSVDLPGHGASSTHGGEGGTPTIAAAAAAVNDAKARHGSGRVILVGHSLGAKIIREAYRQSSTGIIGMVLVDGSLYVSDRQTMLDNANKAIANGTQALIHHLFAQMFTESVDPSIPERIRTRALAMDPGFASDLFLDSVEWDTQFAVRTIQDIRVPVLVLQATTFDSQFRWQPLEAGGTTPLIETVRSHVSDSTAVVLEGAGHFLMIEAPEAAAKALGDFVERVAAPPQGVGSARG</sequence>
<dbReference type="GO" id="GO:0016020">
    <property type="term" value="C:membrane"/>
    <property type="evidence" value="ECO:0007669"/>
    <property type="project" value="TreeGrafter"/>
</dbReference>
<accession>A0A1X7HNR1</accession>
<dbReference type="AlphaFoldDB" id="A0A1X7HNR1"/>
<proteinExistence type="predicted"/>
<dbReference type="PANTHER" id="PTHR43798:SF33">
    <property type="entry name" value="HYDROLASE, PUTATIVE (AFU_ORTHOLOGUE AFUA_2G14860)-RELATED"/>
    <property type="match status" value="1"/>
</dbReference>
<gene>
    <name evidence="2" type="ORF">SAMN02982917_6944</name>
</gene>
<dbReference type="RefSeq" id="WP_167393447.1">
    <property type="nucleotide sequence ID" value="NZ_FXAK01000009.1"/>
</dbReference>
<dbReference type="PANTHER" id="PTHR43798">
    <property type="entry name" value="MONOACYLGLYCEROL LIPASE"/>
    <property type="match status" value="1"/>
</dbReference>
<feature type="domain" description="AB hydrolase-1" evidence="1">
    <location>
        <begin position="13"/>
        <end position="254"/>
    </location>
</feature>
<dbReference type="STRING" id="286727.SAMN02982917_6944"/>
<reference evidence="2 3" key="1">
    <citation type="submission" date="2017-04" db="EMBL/GenBank/DDBJ databases">
        <authorList>
            <person name="Afonso C.L."/>
            <person name="Miller P.J."/>
            <person name="Scott M.A."/>
            <person name="Spackman E."/>
            <person name="Goraichik I."/>
            <person name="Dimitrov K.M."/>
            <person name="Suarez D.L."/>
            <person name="Swayne D.E."/>
        </authorList>
    </citation>
    <scope>NUCLEOTIDE SEQUENCE [LARGE SCALE GENOMIC DNA]</scope>
    <source>
        <strain evidence="2 3">A2P</strain>
    </source>
</reference>
<dbReference type="InterPro" id="IPR029058">
    <property type="entry name" value="AB_hydrolase_fold"/>
</dbReference>
<evidence type="ECO:0000313" key="2">
    <source>
        <dbReference type="EMBL" id="SMF90038.1"/>
    </source>
</evidence>
<evidence type="ECO:0000259" key="1">
    <source>
        <dbReference type="Pfam" id="PF12697"/>
    </source>
</evidence>
<dbReference type="SUPFAM" id="SSF53474">
    <property type="entry name" value="alpha/beta-Hydrolases"/>
    <property type="match status" value="1"/>
</dbReference>
<dbReference type="Gene3D" id="3.40.50.1820">
    <property type="entry name" value="alpha/beta hydrolase"/>
    <property type="match status" value="1"/>
</dbReference>
<dbReference type="InterPro" id="IPR000073">
    <property type="entry name" value="AB_hydrolase_1"/>
</dbReference>
<protein>
    <submittedName>
        <fullName evidence="2">Pimeloyl-ACP methyl ester carboxylesterase</fullName>
    </submittedName>
</protein>
<dbReference type="Proteomes" id="UP000192936">
    <property type="component" value="Unassembled WGS sequence"/>
</dbReference>
<evidence type="ECO:0000313" key="3">
    <source>
        <dbReference type="Proteomes" id="UP000192936"/>
    </source>
</evidence>
<dbReference type="EMBL" id="FXAK01000009">
    <property type="protein sequence ID" value="SMF90038.1"/>
    <property type="molecule type" value="Genomic_DNA"/>
</dbReference>
<name>A0A1X7HNR1_9PROT</name>